<protein>
    <submittedName>
        <fullName evidence="1">Uncharacterized protein</fullName>
    </submittedName>
</protein>
<evidence type="ECO:0000313" key="2">
    <source>
        <dbReference type="Proteomes" id="UP000717585"/>
    </source>
</evidence>
<reference evidence="1" key="1">
    <citation type="submission" date="2021-05" db="EMBL/GenBank/DDBJ databases">
        <title>A free-living protist that lacks canonical eukaryotic 1 DNA replication and segregation systems.</title>
        <authorList>
            <person name="Salas-Leiva D.E."/>
            <person name="Tromer E.C."/>
            <person name="Curtis B.A."/>
            <person name="Jerlstrom-Hultqvist J."/>
            <person name="Kolisko M."/>
            <person name="Yi Z."/>
            <person name="Salas-Leiva J.S."/>
            <person name="Gallot-Lavallee L."/>
            <person name="Kops G.J.P.L."/>
            <person name="Archibald J.M."/>
            <person name="Simpson A.G.B."/>
            <person name="Roger A.J."/>
        </authorList>
    </citation>
    <scope>NUCLEOTIDE SEQUENCE</scope>
    <source>
        <strain evidence="1">BICM</strain>
    </source>
</reference>
<proteinExistence type="predicted"/>
<dbReference type="EMBL" id="JAHDYR010000062">
    <property type="protein sequence ID" value="KAG9390848.1"/>
    <property type="molecule type" value="Genomic_DNA"/>
</dbReference>
<sequence>MNHLERQSRKKCATLRQYLNGLVKQSNFETKMIKDRGEMLRSLQSFQKQLVQTARFVEDETGMDFYLHPMFKDGCQNPLLTQGLIPFLLDSKTSPAVTYDEQRSLEELKQVTRAFNIQGQDPGEAFDYIKPILESYNAFIDNVVRAVQSSVAEPRQRTAYFADQRRYAKNHVTGRLQGLPSAPRRTGGGTVPCFF</sequence>
<accession>A0A8J6DZK4</accession>
<dbReference type="Proteomes" id="UP000717585">
    <property type="component" value="Unassembled WGS sequence"/>
</dbReference>
<organism evidence="1 2">
    <name type="scientific">Carpediemonas membranifera</name>
    <dbReference type="NCBI Taxonomy" id="201153"/>
    <lineage>
        <taxon>Eukaryota</taxon>
        <taxon>Metamonada</taxon>
        <taxon>Carpediemonas-like organisms</taxon>
        <taxon>Carpediemonas</taxon>
    </lineage>
</organism>
<gene>
    <name evidence="1" type="ORF">J8273_7107</name>
</gene>
<comment type="caution">
    <text evidence="1">The sequence shown here is derived from an EMBL/GenBank/DDBJ whole genome shotgun (WGS) entry which is preliminary data.</text>
</comment>
<name>A0A8J6DZK4_9EUKA</name>
<keyword evidence="2" id="KW-1185">Reference proteome</keyword>
<dbReference type="AlphaFoldDB" id="A0A8J6DZK4"/>
<evidence type="ECO:0000313" key="1">
    <source>
        <dbReference type="EMBL" id="KAG9390848.1"/>
    </source>
</evidence>